<organism evidence="3 4">
    <name type="scientific">Thalassovita mediterranea</name>
    <dbReference type="NCBI Taxonomy" id="340021"/>
    <lineage>
        <taxon>Bacteria</taxon>
        <taxon>Pseudomonadati</taxon>
        <taxon>Pseudomonadota</taxon>
        <taxon>Alphaproteobacteria</taxon>
        <taxon>Rhodobacterales</taxon>
        <taxon>Roseobacteraceae</taxon>
        <taxon>Thalassovita</taxon>
    </lineage>
</organism>
<sequence>MTDTGIDAQQGETRQTDMMDPARAQALLATLGRPAPVHMGDALPPFFHQIYFWQSLPPASLGRDGHPAKGDGLIPDLSLPRRMWAGGRLEFHAPLHAGIAAEKRTRVANVTRKEGRSGPLGFVTLQHDIMQDGHLTTREYQDLVYRNDPEPDAPTPTPPQARQDETLSETAAFDSTMLFRYSALTFNGHRIHYDEAYARDVEGYDGLVTHGPLLAQLLMLLADRQLGGLGRFSFRASSPLMHHETAELCWRKDGTLWIRAADGRQIMSAMAERAIP</sequence>
<dbReference type="RefSeq" id="WP_058319280.1">
    <property type="nucleotide sequence ID" value="NZ_CYSF01000012.1"/>
</dbReference>
<dbReference type="Gene3D" id="3.10.129.10">
    <property type="entry name" value="Hotdog Thioesterase"/>
    <property type="match status" value="1"/>
</dbReference>
<dbReference type="EMBL" id="CYSF01000012">
    <property type="protein sequence ID" value="CUH85209.1"/>
    <property type="molecule type" value="Genomic_DNA"/>
</dbReference>
<dbReference type="Pfam" id="PF13452">
    <property type="entry name" value="FAS1_DH_region"/>
    <property type="match status" value="1"/>
</dbReference>
<accession>A0A0P1GRP3</accession>
<dbReference type="SUPFAM" id="SSF54637">
    <property type="entry name" value="Thioesterase/thiol ester dehydrase-isomerase"/>
    <property type="match status" value="1"/>
</dbReference>
<evidence type="ECO:0000313" key="4">
    <source>
        <dbReference type="Proteomes" id="UP000051681"/>
    </source>
</evidence>
<dbReference type="Proteomes" id="UP000051681">
    <property type="component" value="Unassembled WGS sequence"/>
</dbReference>
<evidence type="ECO:0000313" key="3">
    <source>
        <dbReference type="EMBL" id="CUH85209.1"/>
    </source>
</evidence>
<protein>
    <recommendedName>
        <fullName evidence="2">FAS1-like dehydratase domain-containing protein</fullName>
    </recommendedName>
</protein>
<dbReference type="PANTHER" id="PTHR28152">
    <property type="entry name" value="HYDROXYACYL-THIOESTER DEHYDRATASE TYPE 2, MITOCHONDRIAL"/>
    <property type="match status" value="1"/>
</dbReference>
<evidence type="ECO:0000256" key="1">
    <source>
        <dbReference type="SAM" id="MobiDB-lite"/>
    </source>
</evidence>
<dbReference type="InterPro" id="IPR029069">
    <property type="entry name" value="HotDog_dom_sf"/>
</dbReference>
<feature type="region of interest" description="Disordered" evidence="1">
    <location>
        <begin position="146"/>
        <end position="166"/>
    </location>
</feature>
<dbReference type="AlphaFoldDB" id="A0A0P1GRP3"/>
<reference evidence="3 4" key="1">
    <citation type="submission" date="2015-09" db="EMBL/GenBank/DDBJ databases">
        <authorList>
            <consortium name="Swine Surveillance"/>
        </authorList>
    </citation>
    <scope>NUCLEOTIDE SEQUENCE [LARGE SCALE GENOMIC DNA]</scope>
    <source>
        <strain evidence="3 4">CECT 8383</strain>
    </source>
</reference>
<dbReference type="PANTHER" id="PTHR28152:SF1">
    <property type="entry name" value="HYDROXYACYL-THIOESTER DEHYDRATASE TYPE 2, MITOCHONDRIAL"/>
    <property type="match status" value="1"/>
</dbReference>
<proteinExistence type="predicted"/>
<feature type="domain" description="FAS1-like dehydratase" evidence="2">
    <location>
        <begin position="76"/>
        <end position="134"/>
    </location>
</feature>
<dbReference type="InterPro" id="IPR039569">
    <property type="entry name" value="FAS1-like_DH_region"/>
</dbReference>
<dbReference type="InterPro" id="IPR052741">
    <property type="entry name" value="Mitochondrial_HTD2"/>
</dbReference>
<dbReference type="STRING" id="340021.TM5383_02437"/>
<feature type="region of interest" description="Disordered" evidence="1">
    <location>
        <begin position="1"/>
        <end position="20"/>
    </location>
</feature>
<dbReference type="OrthoDB" id="7183822at2"/>
<dbReference type="GO" id="GO:0019171">
    <property type="term" value="F:(3R)-hydroxyacyl-[acyl-carrier-protein] dehydratase activity"/>
    <property type="evidence" value="ECO:0007669"/>
    <property type="project" value="TreeGrafter"/>
</dbReference>
<evidence type="ECO:0000259" key="2">
    <source>
        <dbReference type="Pfam" id="PF13452"/>
    </source>
</evidence>
<name>A0A0P1GRP3_9RHOB</name>
<keyword evidence="4" id="KW-1185">Reference proteome</keyword>
<gene>
    <name evidence="3" type="ORF">TM5383_02437</name>
</gene>